<evidence type="ECO:0000256" key="3">
    <source>
        <dbReference type="ARBA" id="ARBA00022692"/>
    </source>
</evidence>
<dbReference type="Gene3D" id="2.60.40.10">
    <property type="entry name" value="Immunoglobulins"/>
    <property type="match status" value="2"/>
</dbReference>
<keyword evidence="8" id="KW-0325">Glycoprotein</keyword>
<reference evidence="12 13" key="1">
    <citation type="submission" date="2021-06" db="EMBL/GenBank/DDBJ databases">
        <authorList>
            <person name="Palmer J.M."/>
        </authorList>
    </citation>
    <scope>NUCLEOTIDE SEQUENCE [LARGE SCALE GENOMIC DNA]</scope>
    <source>
        <strain evidence="12 13">CL_MEX2019</strain>
        <tissue evidence="12">Muscle</tissue>
    </source>
</reference>
<dbReference type="InterPro" id="IPR040012">
    <property type="entry name" value="CD200R"/>
</dbReference>
<keyword evidence="6" id="KW-1015">Disulfide bond</keyword>
<evidence type="ECO:0000259" key="11">
    <source>
        <dbReference type="PROSITE" id="PS50835"/>
    </source>
</evidence>
<evidence type="ECO:0000256" key="2">
    <source>
        <dbReference type="ARBA" id="ARBA00008215"/>
    </source>
</evidence>
<name>A0ABU7EUP5_9TELE</name>
<proteinExistence type="inferred from homology"/>
<sequence length="298" mass="33238">MMWIYILIFFLTVSWSSTKGTNSTTSVISNTTTPSVKVYVTKKAVFSLGSNVDLHCSNRTWTEILFVIWNLELKHKICRISFSDKDQSVDSCNDGKSLRNTSAGQSYLHIPNFSADDVGVYKCESVYTGGNENYKIEVAVTAPPKVSAWLERRDNKLVAVCRAEKGNPAATISWSPAGNGSVTLQDEPDGFVTVESRLELSGDMDPENLTCVVHHQFWAQEKTLVPKLKEGFRLWMLISVIGGIIVLLAVFSAFAIRKDIFSRQCQQAETPSKSPPTEDVEEVEPYASYVQRVNSIYN</sequence>
<dbReference type="InterPro" id="IPR013106">
    <property type="entry name" value="Ig_V-set"/>
</dbReference>
<comment type="subcellular location">
    <subcellularLocation>
        <location evidence="1">Membrane</location>
        <topology evidence="1">Single-pass membrane protein</topology>
    </subcellularLocation>
</comment>
<organism evidence="12 13">
    <name type="scientific">Characodon lateralis</name>
    <dbReference type="NCBI Taxonomy" id="208331"/>
    <lineage>
        <taxon>Eukaryota</taxon>
        <taxon>Metazoa</taxon>
        <taxon>Chordata</taxon>
        <taxon>Craniata</taxon>
        <taxon>Vertebrata</taxon>
        <taxon>Euteleostomi</taxon>
        <taxon>Actinopterygii</taxon>
        <taxon>Neopterygii</taxon>
        <taxon>Teleostei</taxon>
        <taxon>Neoteleostei</taxon>
        <taxon>Acanthomorphata</taxon>
        <taxon>Ovalentaria</taxon>
        <taxon>Atherinomorphae</taxon>
        <taxon>Cyprinodontiformes</taxon>
        <taxon>Goodeidae</taxon>
        <taxon>Characodon</taxon>
    </lineage>
</organism>
<keyword evidence="7" id="KW-0675">Receptor</keyword>
<dbReference type="Pfam" id="PF08205">
    <property type="entry name" value="C2-set_2"/>
    <property type="match status" value="1"/>
</dbReference>
<evidence type="ECO:0000313" key="12">
    <source>
        <dbReference type="EMBL" id="MED6290840.1"/>
    </source>
</evidence>
<feature type="transmembrane region" description="Helical" evidence="9">
    <location>
        <begin position="234"/>
        <end position="256"/>
    </location>
</feature>
<keyword evidence="4 9" id="KW-1133">Transmembrane helix</keyword>
<dbReference type="EMBL" id="JAHUTJ010067063">
    <property type="protein sequence ID" value="MED6290840.1"/>
    <property type="molecule type" value="Genomic_DNA"/>
</dbReference>
<keyword evidence="5 9" id="KW-0472">Membrane</keyword>
<keyword evidence="10" id="KW-0732">Signal</keyword>
<dbReference type="InterPro" id="IPR013162">
    <property type="entry name" value="CD80_C2-set"/>
</dbReference>
<dbReference type="Proteomes" id="UP001352852">
    <property type="component" value="Unassembled WGS sequence"/>
</dbReference>
<evidence type="ECO:0000256" key="4">
    <source>
        <dbReference type="ARBA" id="ARBA00022989"/>
    </source>
</evidence>
<comment type="caution">
    <text evidence="12">The sequence shown here is derived from an EMBL/GenBank/DDBJ whole genome shotgun (WGS) entry which is preliminary data.</text>
</comment>
<evidence type="ECO:0000256" key="9">
    <source>
        <dbReference type="SAM" id="Phobius"/>
    </source>
</evidence>
<evidence type="ECO:0000256" key="1">
    <source>
        <dbReference type="ARBA" id="ARBA00004167"/>
    </source>
</evidence>
<feature type="domain" description="Ig-like" evidence="11">
    <location>
        <begin position="34"/>
        <end position="141"/>
    </location>
</feature>
<feature type="domain" description="Ig-like" evidence="11">
    <location>
        <begin position="144"/>
        <end position="225"/>
    </location>
</feature>
<evidence type="ECO:0000256" key="8">
    <source>
        <dbReference type="ARBA" id="ARBA00023180"/>
    </source>
</evidence>
<evidence type="ECO:0000256" key="6">
    <source>
        <dbReference type="ARBA" id="ARBA00023157"/>
    </source>
</evidence>
<dbReference type="PANTHER" id="PTHR21462">
    <property type="entry name" value="CELL SURFACE GLYCOPROTEIN OX2 RECEPTOR PRECURSOR"/>
    <property type="match status" value="1"/>
</dbReference>
<feature type="signal peptide" evidence="10">
    <location>
        <begin position="1"/>
        <end position="16"/>
    </location>
</feature>
<protein>
    <recommendedName>
        <fullName evidence="11">Ig-like domain-containing protein</fullName>
    </recommendedName>
</protein>
<keyword evidence="3 9" id="KW-0812">Transmembrane</keyword>
<dbReference type="InterPro" id="IPR036179">
    <property type="entry name" value="Ig-like_dom_sf"/>
</dbReference>
<evidence type="ECO:0000256" key="10">
    <source>
        <dbReference type="SAM" id="SignalP"/>
    </source>
</evidence>
<dbReference type="InterPro" id="IPR013783">
    <property type="entry name" value="Ig-like_fold"/>
</dbReference>
<comment type="similarity">
    <text evidence="2">Belongs to the CD200R family.</text>
</comment>
<accession>A0ABU7EUP5</accession>
<gene>
    <name evidence="12" type="ORF">CHARACLAT_017575</name>
</gene>
<feature type="chain" id="PRO_5046394512" description="Ig-like domain-containing protein" evidence="10">
    <location>
        <begin position="17"/>
        <end position="298"/>
    </location>
</feature>
<evidence type="ECO:0000256" key="7">
    <source>
        <dbReference type="ARBA" id="ARBA00023170"/>
    </source>
</evidence>
<dbReference type="SUPFAM" id="SSF48726">
    <property type="entry name" value="Immunoglobulin"/>
    <property type="match status" value="2"/>
</dbReference>
<dbReference type="Pfam" id="PF07686">
    <property type="entry name" value="V-set"/>
    <property type="match status" value="1"/>
</dbReference>
<keyword evidence="13" id="KW-1185">Reference proteome</keyword>
<evidence type="ECO:0000256" key="5">
    <source>
        <dbReference type="ARBA" id="ARBA00023136"/>
    </source>
</evidence>
<dbReference type="InterPro" id="IPR007110">
    <property type="entry name" value="Ig-like_dom"/>
</dbReference>
<evidence type="ECO:0000313" key="13">
    <source>
        <dbReference type="Proteomes" id="UP001352852"/>
    </source>
</evidence>
<dbReference type="PANTHER" id="PTHR21462:SF2">
    <property type="entry name" value="CELL SURFACE GLYCOPROTEIN CD200 RECEPTOR 2"/>
    <property type="match status" value="1"/>
</dbReference>
<dbReference type="PROSITE" id="PS50835">
    <property type="entry name" value="IG_LIKE"/>
    <property type="match status" value="2"/>
</dbReference>